<dbReference type="PROSITE" id="PS51186">
    <property type="entry name" value="GNAT"/>
    <property type="match status" value="1"/>
</dbReference>
<dbReference type="GO" id="GO:0005737">
    <property type="term" value="C:cytoplasm"/>
    <property type="evidence" value="ECO:0007669"/>
    <property type="project" value="UniProtKB-SubCell"/>
</dbReference>
<dbReference type="SUPFAM" id="SSF55729">
    <property type="entry name" value="Acyl-CoA N-acyltransferases (Nat)"/>
    <property type="match status" value="1"/>
</dbReference>
<evidence type="ECO:0000256" key="7">
    <source>
        <dbReference type="ARBA" id="ARBA00022679"/>
    </source>
</evidence>
<evidence type="ECO:0000256" key="9">
    <source>
        <dbReference type="ARBA" id="ARBA00023315"/>
    </source>
</evidence>
<evidence type="ECO:0000256" key="5">
    <source>
        <dbReference type="ARBA" id="ARBA00015043"/>
    </source>
</evidence>
<sequence>MAPRTIIETLNALPLPEYRAKFWAHDSAIRHTHKSISTTYDISLESPSTLPSNVFRACFNFIVSTSSADYEASSMGWSPAKKKREMKLPDLRYVLLKQTHGDESGNWSQGQDMEGFMSFMLTYEDGYEVIYLYEIHLSPQLQGKGLGKKLMDMMEEVGRKAGVEKAMLTVFKKNEAAVGFYEMLGYEVDEFSPRARKLRGGVVKEVDYMILSKSLGDVNKEKGNKDGSFKKRKAR</sequence>
<dbReference type="InterPro" id="IPR039949">
    <property type="entry name" value="NAA40"/>
</dbReference>
<keyword evidence="7" id="KW-0808">Transferase</keyword>
<keyword evidence="14" id="KW-1185">Reference proteome</keyword>
<organism evidence="13 14">
    <name type="scientific">Lepraria neglecta</name>
    <dbReference type="NCBI Taxonomy" id="209136"/>
    <lineage>
        <taxon>Eukaryota</taxon>
        <taxon>Fungi</taxon>
        <taxon>Dikarya</taxon>
        <taxon>Ascomycota</taxon>
        <taxon>Pezizomycotina</taxon>
        <taxon>Lecanoromycetes</taxon>
        <taxon>OSLEUM clade</taxon>
        <taxon>Lecanoromycetidae</taxon>
        <taxon>Lecanorales</taxon>
        <taxon>Lecanorineae</taxon>
        <taxon>Stereocaulaceae</taxon>
        <taxon>Lepraria</taxon>
    </lineage>
</organism>
<dbReference type="PANTHER" id="PTHR20531">
    <property type="entry name" value="N-ALPHA-ACETYLTRANSFERASE 40"/>
    <property type="match status" value="1"/>
</dbReference>
<dbReference type="AlphaFoldDB" id="A0AAE0DR58"/>
<feature type="domain" description="N-acetyltransferase" evidence="12">
    <location>
        <begin position="115"/>
        <end position="214"/>
    </location>
</feature>
<accession>A0AAE0DR58</accession>
<protein>
    <recommendedName>
        <fullName evidence="5">N-alpha-acetyltransferase 40</fullName>
        <ecNumber evidence="4">2.3.1.257</ecNumber>
    </recommendedName>
</protein>
<dbReference type="GO" id="GO:0005634">
    <property type="term" value="C:nucleus"/>
    <property type="evidence" value="ECO:0007669"/>
    <property type="project" value="UniProtKB-SubCell"/>
</dbReference>
<keyword evidence="8" id="KW-0539">Nucleus</keyword>
<keyword evidence="9" id="KW-0012">Acyltransferase</keyword>
<name>A0AAE0DR58_9LECA</name>
<evidence type="ECO:0000313" key="14">
    <source>
        <dbReference type="Proteomes" id="UP001276659"/>
    </source>
</evidence>
<comment type="caution">
    <text evidence="13">The sequence shown here is derived from an EMBL/GenBank/DDBJ whole genome shotgun (WGS) entry which is preliminary data.</text>
</comment>
<proteinExistence type="inferred from homology"/>
<dbReference type="GO" id="GO:0010485">
    <property type="term" value="F:histone H4 acetyltransferase activity"/>
    <property type="evidence" value="ECO:0007669"/>
    <property type="project" value="InterPro"/>
</dbReference>
<dbReference type="EMBL" id="JASNWA010000003">
    <property type="protein sequence ID" value="KAK3177928.1"/>
    <property type="molecule type" value="Genomic_DNA"/>
</dbReference>
<evidence type="ECO:0000256" key="2">
    <source>
        <dbReference type="ARBA" id="ARBA00004496"/>
    </source>
</evidence>
<gene>
    <name evidence="13" type="ORF">OEA41_000060</name>
</gene>
<comment type="catalytic activity">
    <reaction evidence="10">
        <text>N-terminal L-seryl-[histone H2A] + acetyl-CoA = N-terminal N(alpha)-acetyl-L-seryl-[histone H2A] + CoA + H(+)</text>
        <dbReference type="Rhea" id="RHEA:50600"/>
        <dbReference type="Rhea" id="RHEA-COMP:12742"/>
        <dbReference type="Rhea" id="RHEA-COMP:12744"/>
        <dbReference type="ChEBI" id="CHEBI:15378"/>
        <dbReference type="ChEBI" id="CHEBI:57287"/>
        <dbReference type="ChEBI" id="CHEBI:57288"/>
        <dbReference type="ChEBI" id="CHEBI:64738"/>
        <dbReference type="ChEBI" id="CHEBI:83690"/>
        <dbReference type="EC" id="2.3.1.257"/>
    </reaction>
</comment>
<dbReference type="GO" id="GO:1990189">
    <property type="term" value="F:protein N-terminal-serine acetyltransferase activity"/>
    <property type="evidence" value="ECO:0007669"/>
    <property type="project" value="UniProtKB-EC"/>
</dbReference>
<dbReference type="Proteomes" id="UP001276659">
    <property type="component" value="Unassembled WGS sequence"/>
</dbReference>
<comment type="subcellular location">
    <subcellularLocation>
        <location evidence="2">Cytoplasm</location>
    </subcellularLocation>
    <subcellularLocation>
        <location evidence="1">Nucleus</location>
    </subcellularLocation>
</comment>
<evidence type="ECO:0000256" key="10">
    <source>
        <dbReference type="ARBA" id="ARBA00047821"/>
    </source>
</evidence>
<dbReference type="GO" id="GO:0043998">
    <property type="term" value="F:histone H2A acetyltransferase activity"/>
    <property type="evidence" value="ECO:0007669"/>
    <property type="project" value="InterPro"/>
</dbReference>
<evidence type="ECO:0000256" key="4">
    <source>
        <dbReference type="ARBA" id="ARBA00012950"/>
    </source>
</evidence>
<keyword evidence="6" id="KW-0963">Cytoplasm</keyword>
<reference evidence="13" key="1">
    <citation type="submission" date="2022-11" db="EMBL/GenBank/DDBJ databases">
        <title>Chromosomal genome sequence assembly and mating type (MAT) locus characterization of the leprose asexual lichenized fungus Lepraria neglecta (Nyl.) Erichsen.</title>
        <authorList>
            <person name="Allen J.L."/>
            <person name="Pfeffer B."/>
        </authorList>
    </citation>
    <scope>NUCLEOTIDE SEQUENCE</scope>
    <source>
        <strain evidence="13">Allen 5258</strain>
    </source>
</reference>
<dbReference type="InterPro" id="IPR000182">
    <property type="entry name" value="GNAT_dom"/>
</dbReference>
<comment type="similarity">
    <text evidence="3">Belongs to the acetyltransferase family. NAA40 subfamily.</text>
</comment>
<evidence type="ECO:0000256" key="6">
    <source>
        <dbReference type="ARBA" id="ARBA00022490"/>
    </source>
</evidence>
<dbReference type="PANTHER" id="PTHR20531:SF1">
    <property type="entry name" value="N-ALPHA-ACETYLTRANSFERASE 40"/>
    <property type="match status" value="1"/>
</dbReference>
<dbReference type="Gene3D" id="3.40.630.30">
    <property type="match status" value="1"/>
</dbReference>
<dbReference type="EC" id="2.3.1.257" evidence="4"/>
<evidence type="ECO:0000259" key="12">
    <source>
        <dbReference type="PROSITE" id="PS51186"/>
    </source>
</evidence>
<dbReference type="Pfam" id="PF00583">
    <property type="entry name" value="Acetyltransf_1"/>
    <property type="match status" value="1"/>
</dbReference>
<evidence type="ECO:0000256" key="8">
    <source>
        <dbReference type="ARBA" id="ARBA00023242"/>
    </source>
</evidence>
<evidence type="ECO:0000256" key="1">
    <source>
        <dbReference type="ARBA" id="ARBA00004123"/>
    </source>
</evidence>
<evidence type="ECO:0000256" key="3">
    <source>
        <dbReference type="ARBA" id="ARBA00008870"/>
    </source>
</evidence>
<dbReference type="InterPro" id="IPR016181">
    <property type="entry name" value="Acyl_CoA_acyltransferase"/>
</dbReference>
<evidence type="ECO:0000313" key="13">
    <source>
        <dbReference type="EMBL" id="KAK3177928.1"/>
    </source>
</evidence>
<dbReference type="CDD" id="cd04301">
    <property type="entry name" value="NAT_SF"/>
    <property type="match status" value="1"/>
</dbReference>
<comment type="catalytic activity">
    <reaction evidence="11">
        <text>N-terminal L-seryl-[histone H4] + acetyl-CoA = N-terminal N(alpha)-acetyl-L-seryl-[histone H4] + CoA + H(+)</text>
        <dbReference type="Rhea" id="RHEA:50596"/>
        <dbReference type="Rhea" id="RHEA-COMP:12740"/>
        <dbReference type="Rhea" id="RHEA-COMP:12743"/>
        <dbReference type="ChEBI" id="CHEBI:15378"/>
        <dbReference type="ChEBI" id="CHEBI:57287"/>
        <dbReference type="ChEBI" id="CHEBI:57288"/>
        <dbReference type="ChEBI" id="CHEBI:64738"/>
        <dbReference type="ChEBI" id="CHEBI:83690"/>
        <dbReference type="EC" id="2.3.1.257"/>
    </reaction>
</comment>
<evidence type="ECO:0000256" key="11">
    <source>
        <dbReference type="ARBA" id="ARBA00049524"/>
    </source>
</evidence>